<feature type="transmembrane region" description="Helical" evidence="5">
    <location>
        <begin position="63"/>
        <end position="83"/>
    </location>
</feature>
<keyword evidence="7" id="KW-1185">Reference proteome</keyword>
<accession>F0EW98</accession>
<feature type="transmembrane region" description="Helical" evidence="5">
    <location>
        <begin position="103"/>
        <end position="125"/>
    </location>
</feature>
<dbReference type="Proteomes" id="UP000004088">
    <property type="component" value="Unassembled WGS sequence"/>
</dbReference>
<evidence type="ECO:0000313" key="6">
    <source>
        <dbReference type="EMBL" id="EGC18470.1"/>
    </source>
</evidence>
<dbReference type="InterPro" id="IPR003825">
    <property type="entry name" value="Colicin-V_CvpA"/>
</dbReference>
<sequence length="192" mass="20443">MIFTTFDIAALLTVLVCLSISAMRGLMGEVVSFVGWIVALILARALAVPVSDVVFTSMNPRPMAVVCAFVLVYIGARIGIVLLHQVLDLVVKKVKLSGVNRMLGGILGTIKGVLVVGLVVLACSFSNLPQDPEWRNAATAPFFEHIALMEKDYLPDFLANQVQLPSKGNMQAALEAAGASEPAPAKIQSLKP</sequence>
<dbReference type="PANTHER" id="PTHR36926:SF1">
    <property type="entry name" value="COLICIN V PRODUCTION PROTEIN"/>
    <property type="match status" value="1"/>
</dbReference>
<comment type="caution">
    <text evidence="6">The sequence shown here is derived from an EMBL/GenBank/DDBJ whole genome shotgun (WGS) entry which is preliminary data.</text>
</comment>
<dbReference type="HOGENOM" id="CLU_092720_2_2_4"/>
<comment type="subcellular location">
    <subcellularLocation>
        <location evidence="1">Membrane</location>
        <topology evidence="1">Multi-pass membrane protein</topology>
    </subcellularLocation>
</comment>
<gene>
    <name evidence="6" type="primary">cvpA</name>
    <name evidence="6" type="ORF">HMPREF9098_0132</name>
</gene>
<keyword evidence="3 5" id="KW-1133">Transmembrane helix</keyword>
<dbReference type="GO" id="GO:0009403">
    <property type="term" value="P:toxin biosynthetic process"/>
    <property type="evidence" value="ECO:0007669"/>
    <property type="project" value="InterPro"/>
</dbReference>
<organism evidence="6 7">
    <name type="scientific">Kingella denitrificans ATCC 33394</name>
    <dbReference type="NCBI Taxonomy" id="888741"/>
    <lineage>
        <taxon>Bacteria</taxon>
        <taxon>Pseudomonadati</taxon>
        <taxon>Pseudomonadota</taxon>
        <taxon>Betaproteobacteria</taxon>
        <taxon>Neisseriales</taxon>
        <taxon>Neisseriaceae</taxon>
        <taxon>Kingella</taxon>
    </lineage>
</organism>
<dbReference type="GO" id="GO:0016020">
    <property type="term" value="C:membrane"/>
    <property type="evidence" value="ECO:0007669"/>
    <property type="project" value="UniProtKB-SubCell"/>
</dbReference>
<protein>
    <submittedName>
        <fullName evidence="6">CvpA family protein</fullName>
    </submittedName>
</protein>
<name>F0EW98_9NEIS</name>
<proteinExistence type="predicted"/>
<keyword evidence="4 5" id="KW-0472">Membrane</keyword>
<dbReference type="PANTHER" id="PTHR36926">
    <property type="entry name" value="COLICIN V PRODUCTION PROTEIN"/>
    <property type="match status" value="1"/>
</dbReference>
<dbReference type="STRING" id="888741.HMPREF9098_0132"/>
<feature type="transmembrane region" description="Helical" evidence="5">
    <location>
        <begin position="32"/>
        <end position="51"/>
    </location>
</feature>
<evidence type="ECO:0000256" key="4">
    <source>
        <dbReference type="ARBA" id="ARBA00023136"/>
    </source>
</evidence>
<dbReference type="Pfam" id="PF02674">
    <property type="entry name" value="Colicin_V"/>
    <property type="match status" value="1"/>
</dbReference>
<dbReference type="AlphaFoldDB" id="F0EW98"/>
<dbReference type="EMBL" id="AEWV01000003">
    <property type="protein sequence ID" value="EGC18470.1"/>
    <property type="molecule type" value="Genomic_DNA"/>
</dbReference>
<evidence type="ECO:0000313" key="7">
    <source>
        <dbReference type="Proteomes" id="UP000004088"/>
    </source>
</evidence>
<reference evidence="6 7" key="1">
    <citation type="submission" date="2011-01" db="EMBL/GenBank/DDBJ databases">
        <authorList>
            <person name="Muzny D."/>
            <person name="Qin X."/>
            <person name="Deng J."/>
            <person name="Jiang H."/>
            <person name="Liu Y."/>
            <person name="Qu J."/>
            <person name="Song X.-Z."/>
            <person name="Zhang L."/>
            <person name="Thornton R."/>
            <person name="Coyle M."/>
            <person name="Francisco L."/>
            <person name="Jackson L."/>
            <person name="Javaid M."/>
            <person name="Korchina V."/>
            <person name="Kovar C."/>
            <person name="Mata R."/>
            <person name="Mathew T."/>
            <person name="Ngo R."/>
            <person name="Nguyen L."/>
            <person name="Nguyen N."/>
            <person name="Okwuonu G."/>
            <person name="Ongeri F."/>
            <person name="Pham C."/>
            <person name="Simmons D."/>
            <person name="Wilczek-Boney K."/>
            <person name="Hale W."/>
            <person name="Jakkamsetti A."/>
            <person name="Pham P."/>
            <person name="Ruth R."/>
            <person name="San Lucas F."/>
            <person name="Warren J."/>
            <person name="Zhang J."/>
            <person name="Zhao Z."/>
            <person name="Zhou C."/>
            <person name="Zhu D."/>
            <person name="Lee S."/>
            <person name="Bess C."/>
            <person name="Blankenburg K."/>
            <person name="Forbes L."/>
            <person name="Fu Q."/>
            <person name="Gubbala S."/>
            <person name="Hirani K."/>
            <person name="Jayaseelan J.C."/>
            <person name="Lara F."/>
            <person name="Munidasa M."/>
            <person name="Palculict T."/>
            <person name="Patil S."/>
            <person name="Pu L.-L."/>
            <person name="Saada N."/>
            <person name="Tang L."/>
            <person name="Weissenberger G."/>
            <person name="Zhu Y."/>
            <person name="Hemphill L."/>
            <person name="Shang Y."/>
            <person name="Youmans B."/>
            <person name="Ayvaz T."/>
            <person name="Ross M."/>
            <person name="Santibanez J."/>
            <person name="Aqrawi P."/>
            <person name="Gross S."/>
            <person name="Joshi V."/>
            <person name="Fowler G."/>
            <person name="Nazareth L."/>
            <person name="Reid J."/>
            <person name="Worley K."/>
            <person name="Petrosino J."/>
            <person name="Highlander S."/>
            <person name="Gibbs R."/>
        </authorList>
    </citation>
    <scope>NUCLEOTIDE SEQUENCE [LARGE SCALE GENOMIC DNA]</scope>
    <source>
        <strain evidence="6 7">ATCC 33394</strain>
    </source>
</reference>
<evidence type="ECO:0000256" key="1">
    <source>
        <dbReference type="ARBA" id="ARBA00004141"/>
    </source>
</evidence>
<evidence type="ECO:0000256" key="5">
    <source>
        <dbReference type="SAM" id="Phobius"/>
    </source>
</evidence>
<keyword evidence="2 5" id="KW-0812">Transmembrane</keyword>
<evidence type="ECO:0000256" key="3">
    <source>
        <dbReference type="ARBA" id="ARBA00022989"/>
    </source>
</evidence>
<evidence type="ECO:0000256" key="2">
    <source>
        <dbReference type="ARBA" id="ARBA00022692"/>
    </source>
</evidence>
<dbReference type="RefSeq" id="WP_003780959.1">
    <property type="nucleotide sequence ID" value="NZ_GL870929.1"/>
</dbReference>
<dbReference type="InterPro" id="IPR052719">
    <property type="entry name" value="CvpA-like"/>
</dbReference>